<dbReference type="VEuPathDB" id="VectorBase:RPRC001478"/>
<evidence type="ECO:0000313" key="2">
    <source>
        <dbReference type="Proteomes" id="UP000015103"/>
    </source>
</evidence>
<dbReference type="AlphaFoldDB" id="T1HBR6"/>
<dbReference type="HOGENOM" id="CLU_488824_0_0_1"/>
<dbReference type="STRING" id="13249.T1HBR6"/>
<organism evidence="1 2">
    <name type="scientific">Rhodnius prolixus</name>
    <name type="common">Triatomid bug</name>
    <dbReference type="NCBI Taxonomy" id="13249"/>
    <lineage>
        <taxon>Eukaryota</taxon>
        <taxon>Metazoa</taxon>
        <taxon>Ecdysozoa</taxon>
        <taxon>Arthropoda</taxon>
        <taxon>Hexapoda</taxon>
        <taxon>Insecta</taxon>
        <taxon>Pterygota</taxon>
        <taxon>Neoptera</taxon>
        <taxon>Paraneoptera</taxon>
        <taxon>Hemiptera</taxon>
        <taxon>Heteroptera</taxon>
        <taxon>Panheteroptera</taxon>
        <taxon>Cimicomorpha</taxon>
        <taxon>Reduviidae</taxon>
        <taxon>Triatominae</taxon>
        <taxon>Rhodnius</taxon>
    </lineage>
</organism>
<dbReference type="GO" id="GO:1902004">
    <property type="term" value="P:positive regulation of amyloid-beta formation"/>
    <property type="evidence" value="ECO:0007669"/>
    <property type="project" value="TreeGrafter"/>
</dbReference>
<dbReference type="GO" id="GO:0005802">
    <property type="term" value="C:trans-Golgi network"/>
    <property type="evidence" value="ECO:0007669"/>
    <property type="project" value="TreeGrafter"/>
</dbReference>
<dbReference type="eggNOG" id="ENOG502QWQK">
    <property type="taxonomic scope" value="Eukaryota"/>
</dbReference>
<dbReference type="Proteomes" id="UP000015103">
    <property type="component" value="Unassembled WGS sequence"/>
</dbReference>
<dbReference type="InParanoid" id="T1HBR6"/>
<dbReference type="EMBL" id="ACPB03010720">
    <property type="status" value="NOT_ANNOTATED_CDS"/>
    <property type="molecule type" value="Genomic_DNA"/>
</dbReference>
<evidence type="ECO:0000313" key="1">
    <source>
        <dbReference type="EnsemblMetazoa" id="RPRC001478-PA"/>
    </source>
</evidence>
<dbReference type="PANTHER" id="PTHR13630">
    <property type="entry name" value="GAMMA-SECRETASE-ACTIVATING PROTEIN"/>
    <property type="match status" value="1"/>
</dbReference>
<evidence type="ECO:0008006" key="3">
    <source>
        <dbReference type="Google" id="ProtNLM"/>
    </source>
</evidence>
<name>T1HBR6_RHOPR</name>
<accession>T1HBR6</accession>
<proteinExistence type="predicted"/>
<sequence>MVLNFVGSNNWKLLGQEKDGSILVGFEDKISDIDPGGRTNIAVYNFRFNSFRILHTTNTKQNIIQVSINSTHTLLVYVVKSSCSESEDLIRHDAYKYSLHLTSVDSSKTICKPIKFESNNQIMAQFLYKIKPSDDLDRYLVFIHQECIELYQLEITTENPNLQELSSVKQDDIIKAFSWAQWDALHQSLFYIHTKGPTLREFEGSGTTSFHKDAPTLSALQFNDNVPHESVLNIPLNLPTAPVLEATCRTYDDIPIPLKVHDCSLDVTVLSDDRGIVCICHHYIYQPVKDPITKEVFNPDTTVHVAYSVTLLHHGTVIHCTVPGVPWSQASQIKPLFVLHEDDYVCVRLPGLLTHFLDTCPNHQPCCHLTLNADQPTSGDLTSLHSTNDSTALIDLLTLTMYKLEVSKGALLETFPCHILGWKINSPFFTISWYILLKNIDEKFLNPSLQDVLHEILVGGAYASVYKSLPGDAIKLIRCLPFTTVKKLCTQEIKSDGRLMTMTQEALWNPSVMLLSPTQRLHQFRTDLWIQLWNLIADASRASPFQHTDVAEKLMVSLICYQVS</sequence>
<protein>
    <recommendedName>
        <fullName evidence="3">Gamma-secretase-activating protein C-terminal domain-containing protein</fullName>
    </recommendedName>
</protein>
<reference evidence="1" key="1">
    <citation type="submission" date="2015-05" db="UniProtKB">
        <authorList>
            <consortium name="EnsemblMetazoa"/>
        </authorList>
    </citation>
    <scope>IDENTIFICATION</scope>
</reference>
<dbReference type="InterPro" id="IPR026172">
    <property type="entry name" value="GSAP_fam"/>
</dbReference>
<keyword evidence="2" id="KW-1185">Reference proteome</keyword>
<dbReference type="PANTHER" id="PTHR13630:SF1">
    <property type="entry name" value="GAMMA-SECRETASE-ACTIVATING PROTEIN"/>
    <property type="match status" value="1"/>
</dbReference>
<dbReference type="FunCoup" id="T1HBR6">
    <property type="interactions" value="223"/>
</dbReference>
<dbReference type="EnsemblMetazoa" id="RPRC001478-RA">
    <property type="protein sequence ID" value="RPRC001478-PA"/>
    <property type="gene ID" value="RPRC001478"/>
</dbReference>